<feature type="non-terminal residue" evidence="3">
    <location>
        <position position="266"/>
    </location>
</feature>
<reference evidence="3" key="1">
    <citation type="submission" date="2018-05" db="EMBL/GenBank/DDBJ databases">
        <authorList>
            <person name="Lanie J.A."/>
            <person name="Ng W.-L."/>
            <person name="Kazmierczak K.M."/>
            <person name="Andrzejewski T.M."/>
            <person name="Davidsen T.M."/>
            <person name="Wayne K.J."/>
            <person name="Tettelin H."/>
            <person name="Glass J.I."/>
            <person name="Rusch D."/>
            <person name="Podicherti R."/>
            <person name="Tsui H.-C.T."/>
            <person name="Winkler M.E."/>
        </authorList>
    </citation>
    <scope>NUCLEOTIDE SEQUENCE</scope>
</reference>
<dbReference type="AlphaFoldDB" id="A0A382K368"/>
<evidence type="ECO:0008006" key="4">
    <source>
        <dbReference type="Google" id="ProtNLM"/>
    </source>
</evidence>
<dbReference type="SUPFAM" id="SSF69318">
    <property type="entry name" value="Integrin alpha N-terminal domain"/>
    <property type="match status" value="1"/>
</dbReference>
<dbReference type="PANTHER" id="PTHR16026">
    <property type="entry name" value="CARTILAGE ACIDIC PROTEIN 1"/>
    <property type="match status" value="1"/>
</dbReference>
<accession>A0A382K368</accession>
<organism evidence="3">
    <name type="scientific">marine metagenome</name>
    <dbReference type="NCBI Taxonomy" id="408172"/>
    <lineage>
        <taxon>unclassified sequences</taxon>
        <taxon>metagenomes</taxon>
        <taxon>ecological metagenomes</taxon>
    </lineage>
</organism>
<keyword evidence="2" id="KW-0812">Transmembrane</keyword>
<feature type="transmembrane region" description="Helical" evidence="2">
    <location>
        <begin position="16"/>
        <end position="36"/>
    </location>
</feature>
<dbReference type="InterPro" id="IPR013517">
    <property type="entry name" value="FG-GAP"/>
</dbReference>
<dbReference type="PANTHER" id="PTHR16026:SF0">
    <property type="entry name" value="CARTILAGE ACIDIC PROTEIN 1"/>
    <property type="match status" value="1"/>
</dbReference>
<dbReference type="Pfam" id="PF13517">
    <property type="entry name" value="FG-GAP_3"/>
    <property type="match status" value="1"/>
</dbReference>
<dbReference type="InterPro" id="IPR028994">
    <property type="entry name" value="Integrin_alpha_N"/>
</dbReference>
<dbReference type="InterPro" id="IPR027039">
    <property type="entry name" value="Crtac1"/>
</dbReference>
<gene>
    <name evidence="3" type="ORF">METZ01_LOCUS271310</name>
</gene>
<keyword evidence="2" id="KW-0472">Membrane</keyword>
<name>A0A382K368_9ZZZZ</name>
<evidence type="ECO:0000256" key="2">
    <source>
        <dbReference type="SAM" id="Phobius"/>
    </source>
</evidence>
<protein>
    <recommendedName>
        <fullName evidence="4">ASPIC/UnbV domain-containing protein</fullName>
    </recommendedName>
</protein>
<keyword evidence="1" id="KW-0732">Signal</keyword>
<sequence>MSYYYTVEIKQVLDRTSGMILFCIWFCLVLSVLTLLSQSGYADNRSVVFTDVTQDSGIKFKHYNGKSQRRHIVETMGAGAAFLDYDNDGFLDLYVVNGGFLERKKSRATYGNMLYRNNNGNGTFSDVTKKARVGDSRYGMGIAVGDYNNDGFVDIYVTNYGPNVLYQNQGDGSFIDVTKKAKVGNAGWSTGCAFLDFDLDGDLDLYVVNYVEYSTSMKPCINLKTGVIEYCHPRTFRPAKDVLYQNNGDGTFTDATKRSGVYNAIP</sequence>
<dbReference type="Gene3D" id="2.130.10.130">
    <property type="entry name" value="Integrin alpha, N-terminal"/>
    <property type="match status" value="1"/>
</dbReference>
<keyword evidence="2" id="KW-1133">Transmembrane helix</keyword>
<evidence type="ECO:0000256" key="1">
    <source>
        <dbReference type="ARBA" id="ARBA00022729"/>
    </source>
</evidence>
<dbReference type="EMBL" id="UINC01077896">
    <property type="protein sequence ID" value="SVC18456.1"/>
    <property type="molecule type" value="Genomic_DNA"/>
</dbReference>
<evidence type="ECO:0000313" key="3">
    <source>
        <dbReference type="EMBL" id="SVC18456.1"/>
    </source>
</evidence>
<proteinExistence type="predicted"/>